<feature type="compositionally biased region" description="Polar residues" evidence="2">
    <location>
        <begin position="42"/>
        <end position="67"/>
    </location>
</feature>
<feature type="compositionally biased region" description="Pro residues" evidence="2">
    <location>
        <begin position="143"/>
        <end position="152"/>
    </location>
</feature>
<dbReference type="PANTHER" id="PTHR30329:SF21">
    <property type="entry name" value="LIPOPROTEIN YIAD-RELATED"/>
    <property type="match status" value="1"/>
</dbReference>
<keyword evidence="3" id="KW-0732">Signal</keyword>
<evidence type="ECO:0000256" key="2">
    <source>
        <dbReference type="SAM" id="MobiDB-lite"/>
    </source>
</evidence>
<protein>
    <submittedName>
        <fullName evidence="5">OmpA family protein</fullName>
    </submittedName>
</protein>
<feature type="region of interest" description="Disordered" evidence="2">
    <location>
        <begin position="190"/>
        <end position="222"/>
    </location>
</feature>
<dbReference type="InterPro" id="IPR006665">
    <property type="entry name" value="OmpA-like"/>
</dbReference>
<dbReference type="PANTHER" id="PTHR30329">
    <property type="entry name" value="STATOR ELEMENT OF FLAGELLAR MOTOR COMPLEX"/>
    <property type="match status" value="1"/>
</dbReference>
<proteinExistence type="predicted"/>
<dbReference type="SUPFAM" id="SSF103088">
    <property type="entry name" value="OmpA-like"/>
    <property type="match status" value="1"/>
</dbReference>
<sequence length="425" mass="43970">MPALRRHICRWGFIAAAVFAVSACSSDEPPFPPTASGPDLTTVPQGLGSDSANAQYTDQTLEPQSESVPRPEPAPPPTPKAAEGEAPEAAPPGEAQPSTEPGTPAAPPTPSEQAAPTPTPAPAAKNSSGYPDINTVPMERPTPEPNMEPDQPPADDQSNGSPQSLNAVPNAMDRLAGAADEELTIITAAGDVDTSDTQADTGQIAQADNQPDPLFGQTTLPPYIGYDDAQKQARSQQLYHSPYTGAVPGIRGTAIGGPVVLSGTSNGGSAAYGNQPGIYVNYAGTGPQVSGPQGFGQPVAGFADQPGGEPVGLIYFGNGSAQLSADDRRILKQVARMQKTYGGVVRVVGHASSRTEDMPLDRHYKANADMSQQRAQAVAAYLVRLGVDASLVQVAGVSDSRPVYPEIMPSGEAANRRAEIYLSSN</sequence>
<reference evidence="5 6" key="1">
    <citation type="journal article" date="2016" name="Antonie Van Leeuwenhoek">
        <title>Dongia soli sp. nov., isolated from soil from Dokdo, Korea.</title>
        <authorList>
            <person name="Kim D.U."/>
            <person name="Lee H."/>
            <person name="Kim H."/>
            <person name="Kim S.G."/>
            <person name="Ka J.O."/>
        </authorList>
    </citation>
    <scope>NUCLEOTIDE SEQUENCE [LARGE SCALE GENOMIC DNA]</scope>
    <source>
        <strain evidence="5 6">D78</strain>
    </source>
</reference>
<keyword evidence="1" id="KW-0472">Membrane</keyword>
<gene>
    <name evidence="5" type="ORF">SMD27_10720</name>
</gene>
<organism evidence="5 6">
    <name type="scientific">Dongia soli</name>
    <dbReference type="NCBI Taxonomy" id="600628"/>
    <lineage>
        <taxon>Bacteria</taxon>
        <taxon>Pseudomonadati</taxon>
        <taxon>Pseudomonadota</taxon>
        <taxon>Alphaproteobacteria</taxon>
        <taxon>Rhodospirillales</taxon>
        <taxon>Dongiaceae</taxon>
        <taxon>Dongia</taxon>
    </lineage>
</organism>
<dbReference type="CDD" id="cd07185">
    <property type="entry name" value="OmpA_C-like"/>
    <property type="match status" value="1"/>
</dbReference>
<dbReference type="PROSITE" id="PS51257">
    <property type="entry name" value="PROKAR_LIPOPROTEIN"/>
    <property type="match status" value="1"/>
</dbReference>
<comment type="caution">
    <text evidence="5">The sequence shown here is derived from an EMBL/GenBank/DDBJ whole genome shotgun (WGS) entry which is preliminary data.</text>
</comment>
<dbReference type="Pfam" id="PF00691">
    <property type="entry name" value="OmpA"/>
    <property type="match status" value="1"/>
</dbReference>
<name>A0ABU5EAD7_9PROT</name>
<evidence type="ECO:0000256" key="3">
    <source>
        <dbReference type="SAM" id="SignalP"/>
    </source>
</evidence>
<evidence type="ECO:0000256" key="1">
    <source>
        <dbReference type="PROSITE-ProRule" id="PRU00473"/>
    </source>
</evidence>
<dbReference type="RefSeq" id="WP_320508357.1">
    <property type="nucleotide sequence ID" value="NZ_JAXCLW010000002.1"/>
</dbReference>
<keyword evidence="6" id="KW-1185">Reference proteome</keyword>
<dbReference type="InterPro" id="IPR036737">
    <property type="entry name" value="OmpA-like_sf"/>
</dbReference>
<evidence type="ECO:0000313" key="6">
    <source>
        <dbReference type="Proteomes" id="UP001279642"/>
    </source>
</evidence>
<dbReference type="InterPro" id="IPR050330">
    <property type="entry name" value="Bact_OuterMem_StrucFunc"/>
</dbReference>
<feature type="compositionally biased region" description="Low complexity" evidence="2">
    <location>
        <begin position="87"/>
        <end position="103"/>
    </location>
</feature>
<accession>A0ABU5EAD7</accession>
<dbReference type="Proteomes" id="UP001279642">
    <property type="component" value="Unassembled WGS sequence"/>
</dbReference>
<evidence type="ECO:0000313" key="5">
    <source>
        <dbReference type="EMBL" id="MDY0883318.1"/>
    </source>
</evidence>
<feature type="chain" id="PRO_5047376726" evidence="3">
    <location>
        <begin position="26"/>
        <end position="425"/>
    </location>
</feature>
<dbReference type="EMBL" id="JAXCLW010000002">
    <property type="protein sequence ID" value="MDY0883318.1"/>
    <property type="molecule type" value="Genomic_DNA"/>
</dbReference>
<evidence type="ECO:0000259" key="4">
    <source>
        <dbReference type="PROSITE" id="PS51123"/>
    </source>
</evidence>
<feature type="compositionally biased region" description="Polar residues" evidence="2">
    <location>
        <begin position="195"/>
        <end position="209"/>
    </location>
</feature>
<feature type="domain" description="OmpA-like" evidence="4">
    <location>
        <begin position="303"/>
        <end position="425"/>
    </location>
</feature>
<feature type="region of interest" description="Disordered" evidence="2">
    <location>
        <begin position="24"/>
        <end position="168"/>
    </location>
</feature>
<feature type="compositionally biased region" description="Polar residues" evidence="2">
    <location>
        <begin position="156"/>
        <end position="167"/>
    </location>
</feature>
<dbReference type="Gene3D" id="3.30.1330.60">
    <property type="entry name" value="OmpA-like domain"/>
    <property type="match status" value="1"/>
</dbReference>
<feature type="compositionally biased region" description="Pro residues" evidence="2">
    <location>
        <begin position="70"/>
        <end position="79"/>
    </location>
</feature>
<dbReference type="PROSITE" id="PS51123">
    <property type="entry name" value="OMPA_2"/>
    <property type="match status" value="1"/>
</dbReference>
<feature type="signal peptide" evidence="3">
    <location>
        <begin position="1"/>
        <end position="25"/>
    </location>
</feature>